<comment type="similarity">
    <text evidence="2">Belongs to the major facilitator superfamily. TCR/Tet family.</text>
</comment>
<organism evidence="10 11">
    <name type="scientific">Cordyceps javanica</name>
    <dbReference type="NCBI Taxonomy" id="43265"/>
    <lineage>
        <taxon>Eukaryota</taxon>
        <taxon>Fungi</taxon>
        <taxon>Dikarya</taxon>
        <taxon>Ascomycota</taxon>
        <taxon>Pezizomycotina</taxon>
        <taxon>Sordariomycetes</taxon>
        <taxon>Hypocreomycetidae</taxon>
        <taxon>Hypocreales</taxon>
        <taxon>Cordycipitaceae</taxon>
        <taxon>Cordyceps</taxon>
    </lineage>
</organism>
<keyword evidence="3" id="KW-0813">Transport</keyword>
<feature type="transmembrane region" description="Helical" evidence="8">
    <location>
        <begin position="622"/>
        <end position="645"/>
    </location>
</feature>
<evidence type="ECO:0000256" key="8">
    <source>
        <dbReference type="SAM" id="Phobius"/>
    </source>
</evidence>
<feature type="transmembrane region" description="Helical" evidence="8">
    <location>
        <begin position="263"/>
        <end position="281"/>
    </location>
</feature>
<evidence type="ECO:0000256" key="3">
    <source>
        <dbReference type="ARBA" id="ARBA00022448"/>
    </source>
</evidence>
<protein>
    <submittedName>
        <fullName evidence="10">MFS drug efflux transporter</fullName>
    </submittedName>
</protein>
<accession>A0A545VI60</accession>
<feature type="transmembrane region" description="Helical" evidence="8">
    <location>
        <begin position="558"/>
        <end position="579"/>
    </location>
</feature>
<keyword evidence="4 8" id="KW-0812">Transmembrane</keyword>
<comment type="caution">
    <text evidence="10">The sequence shown here is derived from an EMBL/GenBank/DDBJ whole genome shotgun (WGS) entry which is preliminary data.</text>
</comment>
<feature type="transmembrane region" description="Helical" evidence="8">
    <location>
        <begin position="453"/>
        <end position="473"/>
    </location>
</feature>
<evidence type="ECO:0000313" key="10">
    <source>
        <dbReference type="EMBL" id="TQV90964.1"/>
    </source>
</evidence>
<dbReference type="GO" id="GO:0022857">
    <property type="term" value="F:transmembrane transporter activity"/>
    <property type="evidence" value="ECO:0007669"/>
    <property type="project" value="InterPro"/>
</dbReference>
<dbReference type="EMBL" id="SPUK01000022">
    <property type="protein sequence ID" value="TQV90964.1"/>
    <property type="molecule type" value="Genomic_DNA"/>
</dbReference>
<comment type="subcellular location">
    <subcellularLocation>
        <location evidence="1">Membrane</location>
        <topology evidence="1">Multi-pass membrane protein</topology>
    </subcellularLocation>
</comment>
<feature type="transmembrane region" description="Helical" evidence="8">
    <location>
        <begin position="382"/>
        <end position="401"/>
    </location>
</feature>
<feature type="transmembrane region" description="Helical" evidence="8">
    <location>
        <begin position="225"/>
        <end position="243"/>
    </location>
</feature>
<feature type="compositionally biased region" description="Polar residues" evidence="7">
    <location>
        <begin position="156"/>
        <end position="176"/>
    </location>
</feature>
<dbReference type="SUPFAM" id="SSF103473">
    <property type="entry name" value="MFS general substrate transporter"/>
    <property type="match status" value="1"/>
</dbReference>
<dbReference type="GO" id="GO:0005886">
    <property type="term" value="C:plasma membrane"/>
    <property type="evidence" value="ECO:0007669"/>
    <property type="project" value="TreeGrafter"/>
</dbReference>
<evidence type="ECO:0000256" key="7">
    <source>
        <dbReference type="SAM" id="MobiDB-lite"/>
    </source>
</evidence>
<dbReference type="InterPro" id="IPR029063">
    <property type="entry name" value="SAM-dependent_MTases_sf"/>
</dbReference>
<feature type="transmembrane region" description="Helical" evidence="8">
    <location>
        <begin position="422"/>
        <end position="441"/>
    </location>
</feature>
<feature type="transmembrane region" description="Helical" evidence="8">
    <location>
        <begin position="494"/>
        <end position="514"/>
    </location>
</feature>
<dbReference type="FunFam" id="1.20.1250.20:FF:000429">
    <property type="entry name" value="MFS drug efflux transporter, putative"/>
    <property type="match status" value="1"/>
</dbReference>
<dbReference type="AlphaFoldDB" id="A0A545VI60"/>
<dbReference type="InterPro" id="IPR011701">
    <property type="entry name" value="MFS"/>
</dbReference>
<feature type="compositionally biased region" description="Basic and acidic residues" evidence="7">
    <location>
        <begin position="177"/>
        <end position="199"/>
    </location>
</feature>
<feature type="transmembrane region" description="Helical" evidence="8">
    <location>
        <begin position="350"/>
        <end position="370"/>
    </location>
</feature>
<evidence type="ECO:0000256" key="5">
    <source>
        <dbReference type="ARBA" id="ARBA00022989"/>
    </source>
</evidence>
<feature type="region of interest" description="Disordered" evidence="7">
    <location>
        <begin position="156"/>
        <end position="214"/>
    </location>
</feature>
<dbReference type="InterPro" id="IPR020846">
    <property type="entry name" value="MFS_dom"/>
</dbReference>
<gene>
    <name evidence="10" type="ORF">IF1G_10485</name>
</gene>
<keyword evidence="6 8" id="KW-0472">Membrane</keyword>
<evidence type="ECO:0000256" key="1">
    <source>
        <dbReference type="ARBA" id="ARBA00004141"/>
    </source>
</evidence>
<feature type="domain" description="Major facilitator superfamily (MFS) profile" evidence="9">
    <location>
        <begin position="228"/>
        <end position="700"/>
    </location>
</feature>
<keyword evidence="5 8" id="KW-1133">Transmembrane helix</keyword>
<dbReference type="Gene3D" id="1.20.1250.20">
    <property type="entry name" value="MFS general substrate transporter like domains"/>
    <property type="match status" value="2"/>
</dbReference>
<dbReference type="PROSITE" id="PS50850">
    <property type="entry name" value="MFS"/>
    <property type="match status" value="1"/>
</dbReference>
<reference evidence="10 11" key="1">
    <citation type="journal article" date="2019" name="Appl. Microbiol. Biotechnol.">
        <title>Genome sequence of Isaria javanica and comparative genome analysis insights into family S53 peptidase evolution in fungal entomopathogens.</title>
        <authorList>
            <person name="Lin R."/>
            <person name="Zhang X."/>
            <person name="Xin B."/>
            <person name="Zou M."/>
            <person name="Gao Y."/>
            <person name="Qin F."/>
            <person name="Hu Q."/>
            <person name="Xie B."/>
            <person name="Cheng X."/>
        </authorList>
    </citation>
    <scope>NUCLEOTIDE SEQUENCE [LARGE SCALE GENOMIC DNA]</scope>
    <source>
        <strain evidence="10 11">IJ1G</strain>
    </source>
</reference>
<name>A0A545VI60_9HYPO</name>
<evidence type="ECO:0000256" key="6">
    <source>
        <dbReference type="ARBA" id="ARBA00023136"/>
    </source>
</evidence>
<feature type="transmembrane region" description="Helical" evidence="8">
    <location>
        <begin position="318"/>
        <end position="338"/>
    </location>
</feature>
<dbReference type="PANTHER" id="PTHR23501:SF12">
    <property type="entry name" value="MAJOR FACILITATOR SUPERFAMILY (MFS) PROFILE DOMAIN-CONTAINING PROTEIN-RELATED"/>
    <property type="match status" value="1"/>
</dbReference>
<feature type="transmembrane region" description="Helical" evidence="8">
    <location>
        <begin position="534"/>
        <end position="551"/>
    </location>
</feature>
<dbReference type="Gene3D" id="3.40.50.150">
    <property type="entry name" value="Vaccinia Virus protein VP39"/>
    <property type="match status" value="1"/>
</dbReference>
<evidence type="ECO:0000313" key="11">
    <source>
        <dbReference type="Proteomes" id="UP000315783"/>
    </source>
</evidence>
<dbReference type="OrthoDB" id="10021397at2759"/>
<dbReference type="InterPro" id="IPR036259">
    <property type="entry name" value="MFS_trans_sf"/>
</dbReference>
<dbReference type="Pfam" id="PF07690">
    <property type="entry name" value="MFS_1"/>
    <property type="match status" value="1"/>
</dbReference>
<dbReference type="Proteomes" id="UP000315783">
    <property type="component" value="Unassembled WGS sequence"/>
</dbReference>
<dbReference type="PANTHER" id="PTHR23501">
    <property type="entry name" value="MAJOR FACILITATOR SUPERFAMILY"/>
    <property type="match status" value="1"/>
</dbReference>
<sequence length="710" mass="76440">MHAAGQKLLTEELRGRVKFMQHSFFKPQSVSNAAAFIMRACALNWCDQDVVTMFRALVPWLEKSDPSTPLLINDLILPAQGTLTRDVERGMRQIDLVMLVCFGGKLRSEAARLHLTVYSSLVPNISIIQPSALIFDYPSAATVAAALDDKATTATESLSDKNNMTTHSSTTPADTSINERESDPANGKEKTSADEKALTEADGQDAPVPAPAPEAPLRDIDGWKWYLTVIAILASTFLYAIDATVVADLQPIIVQEFGGIQKLSWLSVAFLLCATATNLVWGRIYGHFNAKWVYIIFVVVFEVGSAICGAAPSMNIMILGRAIAGVGGAGMYIGTMTLIATTTTMTERPVYISCTGFTWGLGIVLGPVIGGAFSQSAVGWRWAFYINLFIGAACAPFYIFSIPSKDPRPGATIKQRLAEMDYPGIILQAGALTTFILAINWGGVTYPWNSGRIIALFVVSGILFIVLGIQQVWNIGTTLSRRIIPVQFFRSRTVLILFSATASGGSCSFVPIYMVPLFFQFTRNDGPLDAGVRLLPFIAVMVVFVFVNGSLMAKLGYYMPWFLVGGLLVVVGSALMYVVEQDTTTSRVYGYTVILGAGVGMFLQASFSVAQAIVNVENIAPAIGFITLAQFVGITFALAIANAILLNARSRSGLVQSLPKNVQTKVLEAIVHAIDKSYILFIAGGTLVAVMSLAMRREKLFGASAGIAAA</sequence>
<proteinExistence type="inferred from homology"/>
<keyword evidence="11" id="KW-1185">Reference proteome</keyword>
<feature type="transmembrane region" description="Helical" evidence="8">
    <location>
        <begin position="677"/>
        <end position="695"/>
    </location>
</feature>
<evidence type="ECO:0000256" key="2">
    <source>
        <dbReference type="ARBA" id="ARBA00007520"/>
    </source>
</evidence>
<feature type="transmembrane region" description="Helical" evidence="8">
    <location>
        <begin position="293"/>
        <end position="312"/>
    </location>
</feature>
<feature type="transmembrane region" description="Helical" evidence="8">
    <location>
        <begin position="591"/>
        <end position="610"/>
    </location>
</feature>
<evidence type="ECO:0000256" key="4">
    <source>
        <dbReference type="ARBA" id="ARBA00022692"/>
    </source>
</evidence>
<evidence type="ECO:0000259" key="9">
    <source>
        <dbReference type="PROSITE" id="PS50850"/>
    </source>
</evidence>